<dbReference type="SUPFAM" id="SSF56574">
    <property type="entry name" value="Serpins"/>
    <property type="match status" value="1"/>
</dbReference>
<dbReference type="Gene3D" id="3.30.497.10">
    <property type="entry name" value="Antithrombin, subunit I, domain 2"/>
    <property type="match status" value="1"/>
</dbReference>
<sequence>MSVNFINNLTFSVLHELYDSSHPIENVVFSGIGLYIILGAINFGLKENSYHQLSDFLKEDLSELYDPTLESSSITAKYWNYIRLLAQSFIQHQSTLFIPYDLFQYYIHVSALVFDLIPYQINLYNPKLAAFQINELISNFVYESVGDLVDEWAFSEDKLIVIYTFYFHKDWKTSFNPELTKQDFFYLDKNRPIVVHMMNQKGYHHILDCYYYNFRMIFKPYTQEEMYAIIILPNDGFSIQDVLYNFKVDQIANYFKKSHFEYVKSPLRMHLVISDSFHEISLISSYRTYYRRN</sequence>
<evidence type="ECO:0000256" key="2">
    <source>
        <dbReference type="RuleBase" id="RU000411"/>
    </source>
</evidence>
<dbReference type="InterPro" id="IPR023796">
    <property type="entry name" value="Serpin_dom"/>
</dbReference>
<protein>
    <submittedName>
        <fullName evidence="4">Serine proteinase inhibitor A3K</fullName>
    </submittedName>
</protein>
<dbReference type="OrthoDB" id="5966977at2759"/>
<dbReference type="GO" id="GO:0004867">
    <property type="term" value="F:serine-type endopeptidase inhibitor activity"/>
    <property type="evidence" value="ECO:0007669"/>
    <property type="project" value="InterPro"/>
</dbReference>
<dbReference type="OMA" id="SITAKYW"/>
<gene>
    <name evidence="4" type="ORF">RF11_16210</name>
</gene>
<dbReference type="Proteomes" id="UP000031668">
    <property type="component" value="Unassembled WGS sequence"/>
</dbReference>
<dbReference type="EMBL" id="JWZT01004942">
    <property type="protein sequence ID" value="KII62546.1"/>
    <property type="molecule type" value="Genomic_DNA"/>
</dbReference>
<evidence type="ECO:0000313" key="4">
    <source>
        <dbReference type="EMBL" id="KII62546.1"/>
    </source>
</evidence>
<dbReference type="InterPro" id="IPR000215">
    <property type="entry name" value="Serpin_fam"/>
</dbReference>
<dbReference type="GO" id="GO:0005615">
    <property type="term" value="C:extracellular space"/>
    <property type="evidence" value="ECO:0007669"/>
    <property type="project" value="InterPro"/>
</dbReference>
<dbReference type="Pfam" id="PF00079">
    <property type="entry name" value="Serpin"/>
    <property type="match status" value="1"/>
</dbReference>
<organism evidence="4 5">
    <name type="scientific">Thelohanellus kitauei</name>
    <name type="common">Myxosporean</name>
    <dbReference type="NCBI Taxonomy" id="669202"/>
    <lineage>
        <taxon>Eukaryota</taxon>
        <taxon>Metazoa</taxon>
        <taxon>Cnidaria</taxon>
        <taxon>Myxozoa</taxon>
        <taxon>Myxosporea</taxon>
        <taxon>Bivalvulida</taxon>
        <taxon>Platysporina</taxon>
        <taxon>Myxobolidae</taxon>
        <taxon>Thelohanellus</taxon>
    </lineage>
</organism>
<dbReference type="Gene3D" id="2.30.39.10">
    <property type="entry name" value="Alpha-1-antitrypsin, domain 1"/>
    <property type="match status" value="1"/>
</dbReference>
<dbReference type="InterPro" id="IPR036186">
    <property type="entry name" value="Serpin_sf"/>
</dbReference>
<dbReference type="InterPro" id="IPR042185">
    <property type="entry name" value="Serpin_sf_2"/>
</dbReference>
<dbReference type="SMART" id="SM00093">
    <property type="entry name" value="SERPIN"/>
    <property type="match status" value="1"/>
</dbReference>
<keyword evidence="5" id="KW-1185">Reference proteome</keyword>
<accession>A0A0C2MLR2</accession>
<comment type="similarity">
    <text evidence="1 2">Belongs to the serpin family.</text>
</comment>
<reference evidence="4 5" key="1">
    <citation type="journal article" date="2014" name="Genome Biol. Evol.">
        <title>The genome of the myxosporean Thelohanellus kitauei shows adaptations to nutrient acquisition within its fish host.</title>
        <authorList>
            <person name="Yang Y."/>
            <person name="Xiong J."/>
            <person name="Zhou Z."/>
            <person name="Huo F."/>
            <person name="Miao W."/>
            <person name="Ran C."/>
            <person name="Liu Y."/>
            <person name="Zhang J."/>
            <person name="Feng J."/>
            <person name="Wang M."/>
            <person name="Wang M."/>
            <person name="Wang L."/>
            <person name="Yao B."/>
        </authorList>
    </citation>
    <scope>NUCLEOTIDE SEQUENCE [LARGE SCALE GENOMIC DNA]</scope>
    <source>
        <strain evidence="4">Wuqing</strain>
    </source>
</reference>
<evidence type="ECO:0000259" key="3">
    <source>
        <dbReference type="SMART" id="SM00093"/>
    </source>
</evidence>
<dbReference type="InterPro" id="IPR042178">
    <property type="entry name" value="Serpin_sf_1"/>
</dbReference>
<name>A0A0C2MLR2_THEKT</name>
<feature type="domain" description="Serpin" evidence="3">
    <location>
        <begin position="11"/>
        <end position="292"/>
    </location>
</feature>
<dbReference type="PANTHER" id="PTHR11461">
    <property type="entry name" value="SERINE PROTEASE INHIBITOR, SERPIN"/>
    <property type="match status" value="1"/>
</dbReference>
<proteinExistence type="inferred from homology"/>
<comment type="caution">
    <text evidence="4">The sequence shown here is derived from an EMBL/GenBank/DDBJ whole genome shotgun (WGS) entry which is preliminary data.</text>
</comment>
<evidence type="ECO:0000313" key="5">
    <source>
        <dbReference type="Proteomes" id="UP000031668"/>
    </source>
</evidence>
<evidence type="ECO:0000256" key="1">
    <source>
        <dbReference type="ARBA" id="ARBA00009500"/>
    </source>
</evidence>
<dbReference type="PANTHER" id="PTHR11461:SF211">
    <property type="entry name" value="GH10112P-RELATED"/>
    <property type="match status" value="1"/>
</dbReference>
<dbReference type="AlphaFoldDB" id="A0A0C2MLR2"/>